<evidence type="ECO:0000256" key="1">
    <source>
        <dbReference type="SAM" id="SignalP"/>
    </source>
</evidence>
<dbReference type="Pfam" id="PF00657">
    <property type="entry name" value="Lipase_GDSL"/>
    <property type="match status" value="1"/>
</dbReference>
<reference evidence="2 3" key="1">
    <citation type="submission" date="2015-02" db="EMBL/GenBank/DDBJ databases">
        <title>Genome Sequencing of Rickettsiales.</title>
        <authorList>
            <person name="Daugherty S.C."/>
            <person name="Su Q."/>
            <person name="Abolude K."/>
            <person name="Beier-Sexton M."/>
            <person name="Carlyon J.A."/>
            <person name="Carter R."/>
            <person name="Day N.P."/>
            <person name="Dumler S.J."/>
            <person name="Dyachenko V."/>
            <person name="Godinez A."/>
            <person name="Kurtti T.J."/>
            <person name="Lichay M."/>
            <person name="Mullins K.E."/>
            <person name="Ott S."/>
            <person name="Pappas-Brown V."/>
            <person name="Paris D.H."/>
            <person name="Patel P."/>
            <person name="Richards A.L."/>
            <person name="Sadzewicz L."/>
            <person name="Sears K."/>
            <person name="Seidman D."/>
            <person name="Sengamalay N."/>
            <person name="Stenos J."/>
            <person name="Tallon L.J."/>
            <person name="Vincent G."/>
            <person name="Fraser C.M."/>
            <person name="Munderloh U."/>
            <person name="Dunning-Hotopp J.C."/>
        </authorList>
    </citation>
    <scope>NUCLEOTIDE SEQUENCE [LARGE SCALE GENOMIC DNA]</scope>
    <source>
        <strain evidence="2 3">RML An4</strain>
    </source>
</reference>
<protein>
    <submittedName>
        <fullName evidence="2">GDSL-like Lipase/Acylhydrolase family protein</fullName>
    </submittedName>
</protein>
<dbReference type="Proteomes" id="UP000033661">
    <property type="component" value="Unassembled WGS sequence"/>
</dbReference>
<evidence type="ECO:0000313" key="3">
    <source>
        <dbReference type="Proteomes" id="UP000033661"/>
    </source>
</evidence>
<feature type="chain" id="PRO_5002465565" evidence="1">
    <location>
        <begin position="27"/>
        <end position="332"/>
    </location>
</feature>
<sequence length="332" mass="36680">MKNKVKKLLMTLVASSTLITSGSTLATPPQTFSNVFTFGDSFSTSADSWAALVTEHYGSKYVVNQTNFAIGGTTTNDLNTELNNYKTNVRGFDQNALYMMYMGGNDLADILEIEFSYEINELTRARGISDDDVVAGLQDGSLTLQDFPEVAEQILNGGENTGKFIKNIADNGAKYIVVLNHFNEFYRQEEAFWLANSEVQFFLYGFLSNSFNQAVDSGINAFAPSANIIYADYARLVKELITNPSSYFTANELSNTYRNQGILDGTIHPTAAAHKITAQYVLSVIESPSRIAYVREIPIAIGENVAQNIRSKSYDLTMNESEKFSGDKMAIT</sequence>
<dbReference type="PATRIC" id="fig|1359193.3.peg.1155"/>
<dbReference type="GO" id="GO:0016788">
    <property type="term" value="F:hydrolase activity, acting on ester bonds"/>
    <property type="evidence" value="ECO:0007669"/>
    <property type="project" value="InterPro"/>
</dbReference>
<dbReference type="AlphaFoldDB" id="A0A0F3QCC7"/>
<comment type="caution">
    <text evidence="2">The sequence shown here is derived from an EMBL/GenBank/DDBJ whole genome shotgun (WGS) entry which is preliminary data.</text>
</comment>
<dbReference type="EMBL" id="LAOI01000001">
    <property type="protein sequence ID" value="KJV90193.1"/>
    <property type="molecule type" value="Genomic_DNA"/>
</dbReference>
<keyword evidence="1" id="KW-0732">Signal</keyword>
<proteinExistence type="predicted"/>
<dbReference type="CDD" id="cd01847">
    <property type="entry name" value="Triacylglycerol_lipase_like"/>
    <property type="match status" value="1"/>
</dbReference>
<gene>
    <name evidence="2" type="ORF">RBEAN4_1195</name>
</gene>
<dbReference type="Gene3D" id="3.40.50.1110">
    <property type="entry name" value="SGNH hydrolase"/>
    <property type="match status" value="1"/>
</dbReference>
<dbReference type="SUPFAM" id="SSF52266">
    <property type="entry name" value="SGNH hydrolase"/>
    <property type="match status" value="1"/>
</dbReference>
<dbReference type="RefSeq" id="WP_045799040.1">
    <property type="nucleotide sequence ID" value="NZ_LAOI01000001.1"/>
</dbReference>
<feature type="signal peptide" evidence="1">
    <location>
        <begin position="1"/>
        <end position="26"/>
    </location>
</feature>
<name>A0A0F3QCC7_RICBE</name>
<keyword evidence="3" id="KW-1185">Reference proteome</keyword>
<keyword evidence="2" id="KW-0378">Hydrolase</keyword>
<accession>A0A0F3QCC7</accession>
<evidence type="ECO:0000313" key="2">
    <source>
        <dbReference type="EMBL" id="KJV90193.1"/>
    </source>
</evidence>
<organism evidence="2 3">
    <name type="scientific">Rickettsia bellii str. RML An4</name>
    <dbReference type="NCBI Taxonomy" id="1359193"/>
    <lineage>
        <taxon>Bacteria</taxon>
        <taxon>Pseudomonadati</taxon>
        <taxon>Pseudomonadota</taxon>
        <taxon>Alphaproteobacteria</taxon>
        <taxon>Rickettsiales</taxon>
        <taxon>Rickettsiaceae</taxon>
        <taxon>Rickettsieae</taxon>
        <taxon>Rickettsia</taxon>
        <taxon>belli group</taxon>
    </lineage>
</organism>
<dbReference type="InterPro" id="IPR036514">
    <property type="entry name" value="SGNH_hydro_sf"/>
</dbReference>
<dbReference type="InterPro" id="IPR001087">
    <property type="entry name" value="GDSL"/>
</dbReference>